<sequence length="221" mass="24251">MIRVPNVRVVDEDGSQLGVLPTHEALRVAQERGYDLVEVAPMASPPVVRLLDYGQFKYEQARKEKEARRHQRSVEFKEIRLRPKIGTGDFDTKVRRAIQFLEEGDRVKVSCQFRGRELTHAYIGRDLLTKFADLIKDHGTVERMPLLEGKSMSIVIASTHKPKPQEPTQPERAPRDAPSAPEESAPAAAPAAAVSPAPVPAAAAAVVPPAAETPVAGQESR</sequence>
<keyword evidence="2 4" id="KW-0396">Initiation factor</keyword>
<name>A0A6J4TUJ7_9ACTN</name>
<comment type="function">
    <text evidence="4">IF-3 binds to the 30S ribosomal subunit and shifts the equilibrium between 70S ribosomes and their 50S and 30S subunits in favor of the free subunits, thus enhancing the availability of 30S subunits on which protein synthesis initiation begins.</text>
</comment>
<evidence type="ECO:0000256" key="6">
    <source>
        <dbReference type="SAM" id="MobiDB-lite"/>
    </source>
</evidence>
<dbReference type="HAMAP" id="MF_00080">
    <property type="entry name" value="IF_3"/>
    <property type="match status" value="1"/>
</dbReference>
<dbReference type="GO" id="GO:0043022">
    <property type="term" value="F:ribosome binding"/>
    <property type="evidence" value="ECO:0007669"/>
    <property type="project" value="TreeGrafter"/>
</dbReference>
<dbReference type="FunFam" id="3.30.110.10:FF:000001">
    <property type="entry name" value="Translation initiation factor IF-3"/>
    <property type="match status" value="1"/>
</dbReference>
<dbReference type="GO" id="GO:0032790">
    <property type="term" value="P:ribosome disassembly"/>
    <property type="evidence" value="ECO:0007669"/>
    <property type="project" value="TreeGrafter"/>
</dbReference>
<feature type="region of interest" description="Disordered" evidence="6">
    <location>
        <begin position="160"/>
        <end position="221"/>
    </location>
</feature>
<dbReference type="EMBL" id="CADCVT010000428">
    <property type="protein sequence ID" value="CAA9532420.1"/>
    <property type="molecule type" value="Genomic_DNA"/>
</dbReference>
<feature type="compositionally biased region" description="Low complexity" evidence="6">
    <location>
        <begin position="177"/>
        <end position="221"/>
    </location>
</feature>
<comment type="subunit">
    <text evidence="4">Monomer.</text>
</comment>
<accession>A0A6J4TUJ7</accession>
<dbReference type="InterPro" id="IPR019814">
    <property type="entry name" value="Translation_initiation_fac_3_N"/>
</dbReference>
<dbReference type="Pfam" id="PF05198">
    <property type="entry name" value="IF3_N"/>
    <property type="match status" value="1"/>
</dbReference>
<dbReference type="NCBIfam" id="TIGR00168">
    <property type="entry name" value="infC"/>
    <property type="match status" value="1"/>
</dbReference>
<evidence type="ECO:0000256" key="5">
    <source>
        <dbReference type="NCBIfam" id="TIGR00168"/>
    </source>
</evidence>
<feature type="domain" description="Translation initiation factor 3 C-terminal" evidence="7">
    <location>
        <begin position="74"/>
        <end position="157"/>
    </location>
</feature>
<evidence type="ECO:0000256" key="3">
    <source>
        <dbReference type="ARBA" id="ARBA00022917"/>
    </source>
</evidence>
<dbReference type="Pfam" id="PF00707">
    <property type="entry name" value="IF3_C"/>
    <property type="match status" value="1"/>
</dbReference>
<dbReference type="InterPro" id="IPR036787">
    <property type="entry name" value="T_IF-3_N_sf"/>
</dbReference>
<evidence type="ECO:0000256" key="2">
    <source>
        <dbReference type="ARBA" id="ARBA00022540"/>
    </source>
</evidence>
<dbReference type="InterPro" id="IPR019815">
    <property type="entry name" value="Translation_initiation_fac_3_C"/>
</dbReference>
<evidence type="ECO:0000256" key="4">
    <source>
        <dbReference type="HAMAP-Rule" id="MF_00080"/>
    </source>
</evidence>
<dbReference type="PANTHER" id="PTHR10938:SF0">
    <property type="entry name" value="TRANSLATION INITIATION FACTOR IF-3, MITOCHONDRIAL"/>
    <property type="match status" value="1"/>
</dbReference>
<proteinExistence type="inferred from homology"/>
<gene>
    <name evidence="4" type="primary">infC</name>
    <name evidence="9" type="ORF">AVDCRST_MAG85-3798</name>
</gene>
<evidence type="ECO:0000259" key="8">
    <source>
        <dbReference type="Pfam" id="PF05198"/>
    </source>
</evidence>
<comment type="similarity">
    <text evidence="1 4">Belongs to the IF-3 family.</text>
</comment>
<dbReference type="InterPro" id="IPR036788">
    <property type="entry name" value="T_IF-3_C_sf"/>
</dbReference>
<dbReference type="InterPro" id="IPR001288">
    <property type="entry name" value="Translation_initiation_fac_3"/>
</dbReference>
<dbReference type="GO" id="GO:0005829">
    <property type="term" value="C:cytosol"/>
    <property type="evidence" value="ECO:0007669"/>
    <property type="project" value="TreeGrafter"/>
</dbReference>
<dbReference type="Gene3D" id="3.30.110.10">
    <property type="entry name" value="Translation initiation factor 3 (IF-3), C-terminal domain"/>
    <property type="match status" value="1"/>
</dbReference>
<dbReference type="Gene3D" id="3.10.20.80">
    <property type="entry name" value="Translation initiation factor 3 (IF-3), N-terminal domain"/>
    <property type="match status" value="1"/>
</dbReference>
<dbReference type="PANTHER" id="PTHR10938">
    <property type="entry name" value="TRANSLATION INITIATION FACTOR IF-3"/>
    <property type="match status" value="1"/>
</dbReference>
<protein>
    <recommendedName>
        <fullName evidence="4 5">Translation initiation factor IF-3</fullName>
    </recommendedName>
</protein>
<dbReference type="AlphaFoldDB" id="A0A6J4TUJ7"/>
<comment type="subcellular location">
    <subcellularLocation>
        <location evidence="4">Cytoplasm</location>
    </subcellularLocation>
</comment>
<evidence type="ECO:0000313" key="9">
    <source>
        <dbReference type="EMBL" id="CAA9532420.1"/>
    </source>
</evidence>
<dbReference type="GO" id="GO:0003743">
    <property type="term" value="F:translation initiation factor activity"/>
    <property type="evidence" value="ECO:0007669"/>
    <property type="project" value="UniProtKB-UniRule"/>
</dbReference>
<organism evidence="9">
    <name type="scientific">uncultured Solirubrobacteraceae bacterium</name>
    <dbReference type="NCBI Taxonomy" id="1162706"/>
    <lineage>
        <taxon>Bacteria</taxon>
        <taxon>Bacillati</taxon>
        <taxon>Actinomycetota</taxon>
        <taxon>Thermoleophilia</taxon>
        <taxon>Solirubrobacterales</taxon>
        <taxon>Solirubrobacteraceae</taxon>
        <taxon>environmental samples</taxon>
    </lineage>
</organism>
<dbReference type="SUPFAM" id="SSF54364">
    <property type="entry name" value="Translation initiation factor IF3, N-terminal domain"/>
    <property type="match status" value="1"/>
</dbReference>
<feature type="domain" description="Translation initiation factor 3 N-terminal" evidence="8">
    <location>
        <begin position="2"/>
        <end position="67"/>
    </location>
</feature>
<evidence type="ECO:0000259" key="7">
    <source>
        <dbReference type="Pfam" id="PF00707"/>
    </source>
</evidence>
<keyword evidence="3 4" id="KW-0648">Protein biosynthesis</keyword>
<dbReference type="GO" id="GO:0016020">
    <property type="term" value="C:membrane"/>
    <property type="evidence" value="ECO:0007669"/>
    <property type="project" value="TreeGrafter"/>
</dbReference>
<evidence type="ECO:0000256" key="1">
    <source>
        <dbReference type="ARBA" id="ARBA00005439"/>
    </source>
</evidence>
<dbReference type="SUPFAM" id="SSF55200">
    <property type="entry name" value="Translation initiation factor IF3, C-terminal domain"/>
    <property type="match status" value="1"/>
</dbReference>
<reference evidence="9" key="1">
    <citation type="submission" date="2020-02" db="EMBL/GenBank/DDBJ databases">
        <authorList>
            <person name="Meier V. D."/>
        </authorList>
    </citation>
    <scope>NUCLEOTIDE SEQUENCE</scope>
    <source>
        <strain evidence="9">AVDCRST_MAG85</strain>
    </source>
</reference>
<keyword evidence="4" id="KW-0963">Cytoplasm</keyword>